<dbReference type="EMBL" id="CP165628">
    <property type="protein sequence ID" value="XDU72110.1"/>
    <property type="molecule type" value="Genomic_DNA"/>
</dbReference>
<evidence type="ECO:0000256" key="2">
    <source>
        <dbReference type="ARBA" id="ARBA00004892"/>
    </source>
</evidence>
<name>A0AB39VNU7_9GAMM</name>
<dbReference type="HAMAP" id="MF_00675">
    <property type="entry name" value="UxaC"/>
    <property type="match status" value="1"/>
</dbReference>
<evidence type="ECO:0000256" key="4">
    <source>
        <dbReference type="ARBA" id="ARBA00012546"/>
    </source>
</evidence>
<accession>A0AB39VNU7</accession>
<dbReference type="GO" id="GO:0042840">
    <property type="term" value="P:D-glucuronate catabolic process"/>
    <property type="evidence" value="ECO:0007669"/>
    <property type="project" value="TreeGrafter"/>
</dbReference>
<dbReference type="AlphaFoldDB" id="A0AB39VNU7"/>
<comment type="pathway">
    <text evidence="2 7">Carbohydrate metabolism; pentose and glucuronate interconversion.</text>
</comment>
<evidence type="ECO:0000256" key="3">
    <source>
        <dbReference type="ARBA" id="ARBA00008397"/>
    </source>
</evidence>
<gene>
    <name evidence="7 8" type="primary">uxaC</name>
    <name evidence="8" type="ORF">AB3G37_21820</name>
</gene>
<dbReference type="EC" id="5.3.1.12" evidence="4 7"/>
<dbReference type="GO" id="GO:0019698">
    <property type="term" value="P:D-galacturonate catabolic process"/>
    <property type="evidence" value="ECO:0007669"/>
    <property type="project" value="TreeGrafter"/>
</dbReference>
<dbReference type="GO" id="GO:0008880">
    <property type="term" value="F:glucuronate isomerase activity"/>
    <property type="evidence" value="ECO:0007669"/>
    <property type="project" value="UniProtKB-UniRule"/>
</dbReference>
<comment type="catalytic activity">
    <reaction evidence="1 7">
        <text>D-glucuronate = D-fructuronate</text>
        <dbReference type="Rhea" id="RHEA:13049"/>
        <dbReference type="ChEBI" id="CHEBI:58720"/>
        <dbReference type="ChEBI" id="CHEBI:59863"/>
        <dbReference type="EC" id="5.3.1.12"/>
    </reaction>
</comment>
<dbReference type="SUPFAM" id="SSF51556">
    <property type="entry name" value="Metallo-dependent hydrolases"/>
    <property type="match status" value="1"/>
</dbReference>
<dbReference type="Pfam" id="PF02614">
    <property type="entry name" value="UxaC"/>
    <property type="match status" value="1"/>
</dbReference>
<comment type="similarity">
    <text evidence="3 7">Belongs to the metallo-dependent hydrolases superfamily. Uronate isomerase family.</text>
</comment>
<evidence type="ECO:0000313" key="8">
    <source>
        <dbReference type="EMBL" id="XDU72110.1"/>
    </source>
</evidence>
<sequence length="472" mass="53876">MSQFLPENFLLDTEIARRLYDEYAKDQPIFDYHCHLPPEQIAQNYHFKNLYDIWLKGDHYKWRAMRANGVPESMCTGDASDRQKFNAWAATVPHTIGNPLYVWTHLELRRPFGITGKLLSPATADEIWDQTNDLLAQDRFTTRGIMQQMNVKMAGTTDDPIDSLEHHKTIADDTSFKIKVLPSWRPDKAFNIEAPGFNDYMQRLAQVADTEISRFSSLCDALKKRMDHFAAHGCKVSDHALDVVVYAEADEATLDAILARRLSGKLPNKEEIAQFRTAVLLFLGSEYHRRDWAQQYHIGALRNNNQRMLNILGPDVGFDSINDQPLAEPLSRLLAAQGNNGGLPKTILYGVNPRDNEVLATMAGNFQGEGVRGKMQYGSAWWFNDQKDGMQRQMLQLANMGLLSRFIGMLTDSRSFLSYTRHEYFRRILCQMIGRWVAEGEAPDDIKLLGEMVKNICFDNAKEYFAIELHGG</sequence>
<reference evidence="8" key="1">
    <citation type="submission" date="2024-07" db="EMBL/GenBank/DDBJ databases">
        <authorList>
            <person name="Biller S.J."/>
        </authorList>
    </citation>
    <scope>NUCLEOTIDE SEQUENCE</scope>
    <source>
        <strain evidence="8">WC2420</strain>
    </source>
</reference>
<dbReference type="InterPro" id="IPR003766">
    <property type="entry name" value="Uronate_isomerase"/>
</dbReference>
<dbReference type="InterPro" id="IPR032466">
    <property type="entry name" value="Metal_Hydrolase"/>
</dbReference>
<organism evidence="8">
    <name type="scientific">Rouxiella sp. WC2420</name>
    <dbReference type="NCBI Taxonomy" id="3234145"/>
    <lineage>
        <taxon>Bacteria</taxon>
        <taxon>Pseudomonadati</taxon>
        <taxon>Pseudomonadota</taxon>
        <taxon>Gammaproteobacteria</taxon>
        <taxon>Enterobacterales</taxon>
        <taxon>Yersiniaceae</taxon>
        <taxon>Rouxiella</taxon>
    </lineage>
</organism>
<protein>
    <recommendedName>
        <fullName evidence="5 7">Uronate isomerase</fullName>
        <ecNumber evidence="4 7">5.3.1.12</ecNumber>
    </recommendedName>
    <alternativeName>
        <fullName evidence="7">Glucuronate isomerase</fullName>
    </alternativeName>
    <alternativeName>
        <fullName evidence="7">Uronic isomerase</fullName>
    </alternativeName>
</protein>
<dbReference type="Gene3D" id="3.20.20.140">
    <property type="entry name" value="Metal-dependent hydrolases"/>
    <property type="match status" value="1"/>
</dbReference>
<evidence type="ECO:0000256" key="6">
    <source>
        <dbReference type="ARBA" id="ARBA00023235"/>
    </source>
</evidence>
<keyword evidence="6 7" id="KW-0413">Isomerase</keyword>
<evidence type="ECO:0000256" key="7">
    <source>
        <dbReference type="HAMAP-Rule" id="MF_00675"/>
    </source>
</evidence>
<dbReference type="Gene3D" id="1.10.2020.10">
    <property type="entry name" value="uronate isomerase, domain 2, chain A"/>
    <property type="match status" value="1"/>
</dbReference>
<dbReference type="PANTHER" id="PTHR30068:SF4">
    <property type="entry name" value="URONATE ISOMERASE"/>
    <property type="match status" value="1"/>
</dbReference>
<dbReference type="NCBIfam" id="NF002794">
    <property type="entry name" value="PRK02925.1"/>
    <property type="match status" value="1"/>
</dbReference>
<dbReference type="PANTHER" id="PTHR30068">
    <property type="entry name" value="URONATE ISOMERASE"/>
    <property type="match status" value="1"/>
</dbReference>
<evidence type="ECO:0000256" key="1">
    <source>
        <dbReference type="ARBA" id="ARBA00001165"/>
    </source>
</evidence>
<evidence type="ECO:0000256" key="5">
    <source>
        <dbReference type="ARBA" id="ARBA00020555"/>
    </source>
</evidence>
<comment type="catalytic activity">
    <reaction evidence="7">
        <text>aldehydo-D-galacturonate = keto-D-tagaturonate</text>
        <dbReference type="Rhea" id="RHEA:27702"/>
        <dbReference type="ChEBI" id="CHEBI:12952"/>
        <dbReference type="ChEBI" id="CHEBI:17886"/>
    </reaction>
</comment>
<proteinExistence type="inferred from homology"/>
<dbReference type="RefSeq" id="WP_009634829.1">
    <property type="nucleotide sequence ID" value="NZ_CP165628.1"/>
</dbReference>